<sequence>MFRLFLFLLILTNFTSCSFNNQDVKSLKIEYYENISSNKKCLPNSKIVLVGGCFDVLHYGHLEFLHEAKKQGKYLIIALEPDETIIKYKKRKPIHNQMQRAKILSSLTFVDKVLMLPELKGFNDYALLVQNICPSVIAVTKHDPQLANKQTQAKLINAQVIEVIDLIQHPDIGTFSTSNIINSI</sequence>
<dbReference type="InterPro" id="IPR004821">
    <property type="entry name" value="Cyt_trans-like"/>
</dbReference>
<dbReference type="GO" id="GO:0016779">
    <property type="term" value="F:nucleotidyltransferase activity"/>
    <property type="evidence" value="ECO:0007669"/>
    <property type="project" value="UniProtKB-KW"/>
</dbReference>
<evidence type="ECO:0000259" key="4">
    <source>
        <dbReference type="Pfam" id="PF01467"/>
    </source>
</evidence>
<feature type="signal peptide" evidence="3">
    <location>
        <begin position="1"/>
        <end position="18"/>
    </location>
</feature>
<keyword evidence="2" id="KW-0548">Nucleotidyltransferase</keyword>
<dbReference type="AlphaFoldDB" id="A0A0F3QBH1"/>
<dbReference type="PANTHER" id="PTHR43793:SF1">
    <property type="entry name" value="FAD SYNTHASE"/>
    <property type="match status" value="1"/>
</dbReference>
<evidence type="ECO:0000256" key="3">
    <source>
        <dbReference type="SAM" id="SignalP"/>
    </source>
</evidence>
<dbReference type="InterPro" id="IPR050385">
    <property type="entry name" value="Archaeal_FAD_synthase"/>
</dbReference>
<evidence type="ECO:0000313" key="6">
    <source>
        <dbReference type="Proteomes" id="UP000033661"/>
    </source>
</evidence>
<dbReference type="NCBIfam" id="TIGR00125">
    <property type="entry name" value="cyt_tran_rel"/>
    <property type="match status" value="1"/>
</dbReference>
<keyword evidence="3" id="KW-0732">Signal</keyword>
<gene>
    <name evidence="5" type="ORF">RBEAN4_0887</name>
</gene>
<accession>A0A0F3QBH1</accession>
<keyword evidence="1 5" id="KW-0808">Transferase</keyword>
<evidence type="ECO:0000313" key="5">
    <source>
        <dbReference type="EMBL" id="KJV89898.1"/>
    </source>
</evidence>
<evidence type="ECO:0000256" key="2">
    <source>
        <dbReference type="ARBA" id="ARBA00022695"/>
    </source>
</evidence>
<name>A0A0F3QBH1_RICBE</name>
<dbReference type="PANTHER" id="PTHR43793">
    <property type="entry name" value="FAD SYNTHASE"/>
    <property type="match status" value="1"/>
</dbReference>
<dbReference type="RefSeq" id="WP_011477554.1">
    <property type="nucleotide sequence ID" value="NZ_LAOI01000001.1"/>
</dbReference>
<dbReference type="Pfam" id="PF01467">
    <property type="entry name" value="CTP_transf_like"/>
    <property type="match status" value="1"/>
</dbReference>
<dbReference type="EMBL" id="LAOI01000001">
    <property type="protein sequence ID" value="KJV89898.1"/>
    <property type="molecule type" value="Genomic_DNA"/>
</dbReference>
<dbReference type="PATRIC" id="fig|1359193.3.peg.859"/>
<evidence type="ECO:0000256" key="1">
    <source>
        <dbReference type="ARBA" id="ARBA00022679"/>
    </source>
</evidence>
<protein>
    <submittedName>
        <fullName evidence="5">Cytidyltransferase-like domain protein</fullName>
    </submittedName>
</protein>
<comment type="caution">
    <text evidence="5">The sequence shown here is derived from an EMBL/GenBank/DDBJ whole genome shotgun (WGS) entry which is preliminary data.</text>
</comment>
<dbReference type="Gene3D" id="3.40.50.620">
    <property type="entry name" value="HUPs"/>
    <property type="match status" value="1"/>
</dbReference>
<keyword evidence="6" id="KW-1185">Reference proteome</keyword>
<proteinExistence type="predicted"/>
<dbReference type="Proteomes" id="UP000033661">
    <property type="component" value="Unassembled WGS sequence"/>
</dbReference>
<dbReference type="SUPFAM" id="SSF52374">
    <property type="entry name" value="Nucleotidylyl transferase"/>
    <property type="match status" value="1"/>
</dbReference>
<dbReference type="InterPro" id="IPR014729">
    <property type="entry name" value="Rossmann-like_a/b/a_fold"/>
</dbReference>
<feature type="domain" description="Cytidyltransferase-like" evidence="4">
    <location>
        <begin position="49"/>
        <end position="135"/>
    </location>
</feature>
<organism evidence="5 6">
    <name type="scientific">Rickettsia bellii str. RML An4</name>
    <dbReference type="NCBI Taxonomy" id="1359193"/>
    <lineage>
        <taxon>Bacteria</taxon>
        <taxon>Pseudomonadati</taxon>
        <taxon>Pseudomonadota</taxon>
        <taxon>Alphaproteobacteria</taxon>
        <taxon>Rickettsiales</taxon>
        <taxon>Rickettsiaceae</taxon>
        <taxon>Rickettsieae</taxon>
        <taxon>Rickettsia</taxon>
        <taxon>belli group</taxon>
    </lineage>
</organism>
<feature type="chain" id="PRO_5002465557" evidence="3">
    <location>
        <begin position="19"/>
        <end position="184"/>
    </location>
</feature>
<reference evidence="5 6" key="1">
    <citation type="submission" date="2015-02" db="EMBL/GenBank/DDBJ databases">
        <title>Genome Sequencing of Rickettsiales.</title>
        <authorList>
            <person name="Daugherty S.C."/>
            <person name="Su Q."/>
            <person name="Abolude K."/>
            <person name="Beier-Sexton M."/>
            <person name="Carlyon J.A."/>
            <person name="Carter R."/>
            <person name="Day N.P."/>
            <person name="Dumler S.J."/>
            <person name="Dyachenko V."/>
            <person name="Godinez A."/>
            <person name="Kurtti T.J."/>
            <person name="Lichay M."/>
            <person name="Mullins K.E."/>
            <person name="Ott S."/>
            <person name="Pappas-Brown V."/>
            <person name="Paris D.H."/>
            <person name="Patel P."/>
            <person name="Richards A.L."/>
            <person name="Sadzewicz L."/>
            <person name="Sears K."/>
            <person name="Seidman D."/>
            <person name="Sengamalay N."/>
            <person name="Stenos J."/>
            <person name="Tallon L.J."/>
            <person name="Vincent G."/>
            <person name="Fraser C.M."/>
            <person name="Munderloh U."/>
            <person name="Dunning-Hotopp J.C."/>
        </authorList>
    </citation>
    <scope>NUCLEOTIDE SEQUENCE [LARGE SCALE GENOMIC DNA]</scope>
    <source>
        <strain evidence="5 6">RML An4</strain>
    </source>
</reference>